<gene>
    <name evidence="2" type="ORF">IX83_00030</name>
</gene>
<reference evidence="2 3" key="1">
    <citation type="journal article" date="2014" name="BMC Genomics">
        <title>A genomic perspective on a new bacterial genus and species from the Alcaligenaceae family, Basilea psittacipulmonis.</title>
        <authorList>
            <person name="Whiteson K.L."/>
            <person name="Hernandez D."/>
            <person name="Lazarevic V."/>
            <person name="Gaia N."/>
            <person name="Farinelli L."/>
            <person name="Francois P."/>
            <person name="Pilo P."/>
            <person name="Frey J."/>
            <person name="Schrenzel J."/>
        </authorList>
    </citation>
    <scope>NUCLEOTIDE SEQUENCE [LARGE SCALE GENOMIC DNA]</scope>
    <source>
        <strain evidence="2 3">DSM 24701</strain>
    </source>
</reference>
<dbReference type="Proteomes" id="UP000028945">
    <property type="component" value="Chromosome"/>
</dbReference>
<feature type="signal peptide" evidence="1">
    <location>
        <begin position="1"/>
        <end position="19"/>
    </location>
</feature>
<feature type="chain" id="PRO_5001717500" description="Lipoprotein" evidence="1">
    <location>
        <begin position="20"/>
        <end position="94"/>
    </location>
</feature>
<dbReference type="OrthoDB" id="6636552at2"/>
<dbReference type="RefSeq" id="WP_038497692.1">
    <property type="nucleotide sequence ID" value="NZ_CP009238.1"/>
</dbReference>
<keyword evidence="1" id="KW-0732">Signal</keyword>
<dbReference type="KEGG" id="bpsi:IX83_00030"/>
<keyword evidence="3" id="KW-1185">Reference proteome</keyword>
<protein>
    <recommendedName>
        <fullName evidence="4">Lipoprotein</fullName>
    </recommendedName>
</protein>
<accession>A0A077DCL6</accession>
<proteinExistence type="predicted"/>
<dbReference type="PROSITE" id="PS51257">
    <property type="entry name" value="PROKAR_LIPOPROTEIN"/>
    <property type="match status" value="1"/>
</dbReference>
<organism evidence="2 3">
    <name type="scientific">Basilea psittacipulmonis DSM 24701</name>
    <dbReference type="NCBI Taxonomy" id="1072685"/>
    <lineage>
        <taxon>Bacteria</taxon>
        <taxon>Pseudomonadati</taxon>
        <taxon>Pseudomonadota</taxon>
        <taxon>Betaproteobacteria</taxon>
        <taxon>Burkholderiales</taxon>
        <taxon>Alcaligenaceae</taxon>
        <taxon>Basilea</taxon>
    </lineage>
</organism>
<dbReference type="AlphaFoldDB" id="A0A077DCL6"/>
<dbReference type="EMBL" id="CP009238">
    <property type="protein sequence ID" value="AIL31926.1"/>
    <property type="molecule type" value="Genomic_DNA"/>
</dbReference>
<sequence>MKKFFIFMLLTAGVLGLTACSNSEEEMFKKHYMESCTDGADKQLCECSYDEIMKKYTIDELKQLGTSKSDEASSQQFIQDLSGIILKCHQKNKE</sequence>
<evidence type="ECO:0000313" key="3">
    <source>
        <dbReference type="Proteomes" id="UP000028945"/>
    </source>
</evidence>
<name>A0A077DCL6_9BURK</name>
<evidence type="ECO:0000313" key="2">
    <source>
        <dbReference type="EMBL" id="AIL31926.1"/>
    </source>
</evidence>
<dbReference type="HOGENOM" id="CLU_2380396_0_0_4"/>
<evidence type="ECO:0008006" key="4">
    <source>
        <dbReference type="Google" id="ProtNLM"/>
    </source>
</evidence>
<evidence type="ECO:0000256" key="1">
    <source>
        <dbReference type="SAM" id="SignalP"/>
    </source>
</evidence>